<name>A0A0F9IG36_9ZZZZ</name>
<dbReference type="Gene3D" id="2.60.40.10">
    <property type="entry name" value="Immunoglobulins"/>
    <property type="match status" value="1"/>
</dbReference>
<dbReference type="NCBIfam" id="NF012209">
    <property type="entry name" value="LEPR-8K"/>
    <property type="match status" value="1"/>
</dbReference>
<feature type="non-terminal residue" evidence="1">
    <location>
        <position position="377"/>
    </location>
</feature>
<comment type="caution">
    <text evidence="1">The sequence shown here is derived from an EMBL/GenBank/DDBJ whole genome shotgun (WGS) entry which is preliminary data.</text>
</comment>
<sequence length="377" mass="39591">MPESRNRITAACKADDGGVFEPLEPRLLLSSGPDLAASFGSVLLNGGDAFSATVVPGDRLSVELRIENQGDQSADGELDVDLFLSLDQSLDEGADIRLLTEDYWWHDFDSGQTNSDTSTVTLPDDLEAGSYYLIWRIRPDFEIGDVNAANNVVASTQALSVKWMFGEFGGRKVRLVVMDDDDTDLRLSLKGGVGELVPNGSGGVDMVLTGTSSTSSLTAKADKDGDGSFSIGDLTVDSSIKSIKLQGVQVLGDVDIQGGIAKLSMGDLLSGDAHTIQIGSSSAISATSIKMGRVKNLTLTSQTILKSLTVTEWLDDDASADVLTAPALNKLAVKGNKKLGIAGNFQADLILAGDPLAAKTLSSAKIAGTLAQATWYV</sequence>
<organism evidence="1">
    <name type="scientific">marine sediment metagenome</name>
    <dbReference type="NCBI Taxonomy" id="412755"/>
    <lineage>
        <taxon>unclassified sequences</taxon>
        <taxon>metagenomes</taxon>
        <taxon>ecological metagenomes</taxon>
    </lineage>
</organism>
<proteinExistence type="predicted"/>
<accession>A0A0F9IG36</accession>
<reference evidence="1" key="1">
    <citation type="journal article" date="2015" name="Nature">
        <title>Complex archaea that bridge the gap between prokaryotes and eukaryotes.</title>
        <authorList>
            <person name="Spang A."/>
            <person name="Saw J.H."/>
            <person name="Jorgensen S.L."/>
            <person name="Zaremba-Niedzwiedzka K."/>
            <person name="Martijn J."/>
            <person name="Lind A.E."/>
            <person name="van Eijk R."/>
            <person name="Schleper C."/>
            <person name="Guy L."/>
            <person name="Ettema T.J."/>
        </authorList>
    </citation>
    <scope>NUCLEOTIDE SEQUENCE</scope>
</reference>
<gene>
    <name evidence="1" type="ORF">LCGC14_1945750</name>
</gene>
<dbReference type="InterPro" id="IPR053786">
    <property type="entry name" value="LEPRxLL_CS"/>
</dbReference>
<evidence type="ECO:0000313" key="1">
    <source>
        <dbReference type="EMBL" id="KKL86337.1"/>
    </source>
</evidence>
<protein>
    <recommendedName>
        <fullName evidence="2">CARDB domain-containing protein</fullName>
    </recommendedName>
</protein>
<dbReference type="InterPro" id="IPR013783">
    <property type="entry name" value="Ig-like_fold"/>
</dbReference>
<dbReference type="AlphaFoldDB" id="A0A0F9IG36"/>
<dbReference type="EMBL" id="LAZR01021146">
    <property type="protein sequence ID" value="KKL86337.1"/>
    <property type="molecule type" value="Genomic_DNA"/>
</dbReference>
<evidence type="ECO:0008006" key="2">
    <source>
        <dbReference type="Google" id="ProtNLM"/>
    </source>
</evidence>